<accession>A0A318TX42</accession>
<dbReference type="InterPro" id="IPR002781">
    <property type="entry name" value="TM_pro_TauE-like"/>
</dbReference>
<evidence type="ECO:0000256" key="6">
    <source>
        <dbReference type="RuleBase" id="RU363041"/>
    </source>
</evidence>
<dbReference type="GO" id="GO:0005886">
    <property type="term" value="C:plasma membrane"/>
    <property type="evidence" value="ECO:0007669"/>
    <property type="project" value="UniProtKB-SubCell"/>
</dbReference>
<comment type="caution">
    <text evidence="7">The sequence shown here is derived from an EMBL/GenBank/DDBJ whole genome shotgun (WGS) entry which is preliminary data.</text>
</comment>
<keyword evidence="5 6" id="KW-0472">Membrane</keyword>
<feature type="transmembrane region" description="Helical" evidence="6">
    <location>
        <begin position="193"/>
        <end position="213"/>
    </location>
</feature>
<feature type="transmembrane region" description="Helical" evidence="6">
    <location>
        <begin position="71"/>
        <end position="89"/>
    </location>
</feature>
<evidence type="ECO:0000256" key="1">
    <source>
        <dbReference type="ARBA" id="ARBA00004141"/>
    </source>
</evidence>
<dbReference type="InterPro" id="IPR051598">
    <property type="entry name" value="TSUP/Inactive_protease-like"/>
</dbReference>
<dbReference type="RefSeq" id="WP_107934114.1">
    <property type="nucleotide sequence ID" value="NZ_PYWJ01000008.1"/>
</dbReference>
<dbReference type="PANTHER" id="PTHR43701:SF2">
    <property type="entry name" value="MEMBRANE TRANSPORTER PROTEIN YJNA-RELATED"/>
    <property type="match status" value="1"/>
</dbReference>
<keyword evidence="8" id="KW-1185">Reference proteome</keyword>
<sequence length="254" mass="27040">MEFVIFFLIGIIGNVVGTLVGGGGLISLPTMLLMGLPVHSAIGANKVSNTVSSLSSFLVILKRKEVSTKEALLVLMFCLGGGILGGLIASFLSGSTLTIIAIILLSFAFVTSFMNTGNFDGTEQFHANKKSGTALIGIGMYDGMFGPGSSTLAMYLYASQKIAYIRAVGLARVGVFASCFGSAITYISTGKIFWPLTIALMLGSIIGAQFGVRLARKLKTKHVKLLLRLVTVILILQMIVDYFNFKGILFEDTN</sequence>
<evidence type="ECO:0000256" key="4">
    <source>
        <dbReference type="ARBA" id="ARBA00022989"/>
    </source>
</evidence>
<evidence type="ECO:0000313" key="7">
    <source>
        <dbReference type="EMBL" id="PYF08953.1"/>
    </source>
</evidence>
<feature type="transmembrane region" description="Helical" evidence="6">
    <location>
        <begin position="225"/>
        <end position="245"/>
    </location>
</feature>
<proteinExistence type="inferred from homology"/>
<name>A0A318TX42_9BACL</name>
<evidence type="ECO:0000256" key="3">
    <source>
        <dbReference type="ARBA" id="ARBA00022692"/>
    </source>
</evidence>
<comment type="similarity">
    <text evidence="2 6">Belongs to the 4-toluene sulfonate uptake permease (TSUP) (TC 2.A.102) family.</text>
</comment>
<feature type="transmembrane region" description="Helical" evidence="6">
    <location>
        <begin position="5"/>
        <end position="28"/>
    </location>
</feature>
<feature type="transmembrane region" description="Helical" evidence="6">
    <location>
        <begin position="169"/>
        <end position="187"/>
    </location>
</feature>
<keyword evidence="6" id="KW-1003">Cell membrane</keyword>
<keyword evidence="3 6" id="KW-0812">Transmembrane</keyword>
<keyword evidence="4 6" id="KW-1133">Transmembrane helix</keyword>
<dbReference type="OrthoDB" id="554695at2"/>
<dbReference type="PANTHER" id="PTHR43701">
    <property type="entry name" value="MEMBRANE TRANSPORTER PROTEIN MJ0441-RELATED"/>
    <property type="match status" value="1"/>
</dbReference>
<comment type="subcellular location">
    <subcellularLocation>
        <location evidence="6">Cell membrane</location>
        <topology evidence="6">Multi-pass membrane protein</topology>
    </subcellularLocation>
    <subcellularLocation>
        <location evidence="1">Membrane</location>
        <topology evidence="1">Multi-pass membrane protein</topology>
    </subcellularLocation>
</comment>
<evidence type="ECO:0000256" key="2">
    <source>
        <dbReference type="ARBA" id="ARBA00009142"/>
    </source>
</evidence>
<evidence type="ECO:0000313" key="8">
    <source>
        <dbReference type="Proteomes" id="UP000247416"/>
    </source>
</evidence>
<dbReference type="Proteomes" id="UP000247416">
    <property type="component" value="Unassembled WGS sequence"/>
</dbReference>
<gene>
    <name evidence="7" type="ORF">BJ095_101174</name>
</gene>
<dbReference type="Pfam" id="PF01925">
    <property type="entry name" value="TauE"/>
    <property type="match status" value="1"/>
</dbReference>
<evidence type="ECO:0000256" key="5">
    <source>
        <dbReference type="ARBA" id="ARBA00023136"/>
    </source>
</evidence>
<organism evidence="7 8">
    <name type="scientific">Ureibacillus chungkukjangi</name>
    <dbReference type="NCBI Taxonomy" id="1202712"/>
    <lineage>
        <taxon>Bacteria</taxon>
        <taxon>Bacillati</taxon>
        <taxon>Bacillota</taxon>
        <taxon>Bacilli</taxon>
        <taxon>Bacillales</taxon>
        <taxon>Caryophanaceae</taxon>
        <taxon>Ureibacillus</taxon>
    </lineage>
</organism>
<dbReference type="EMBL" id="QJTJ01000001">
    <property type="protein sequence ID" value="PYF08953.1"/>
    <property type="molecule type" value="Genomic_DNA"/>
</dbReference>
<protein>
    <recommendedName>
        <fullName evidence="6">Probable membrane transporter protein</fullName>
    </recommendedName>
</protein>
<feature type="transmembrane region" description="Helical" evidence="6">
    <location>
        <begin position="96"/>
        <end position="114"/>
    </location>
</feature>
<reference evidence="7 8" key="1">
    <citation type="submission" date="2018-06" db="EMBL/GenBank/DDBJ databases">
        <title>Genomic Encyclopedia of Archaeal and Bacterial Type Strains, Phase II (KMG-II): from individual species to whole genera.</title>
        <authorList>
            <person name="Goeker M."/>
        </authorList>
    </citation>
    <scope>NUCLEOTIDE SEQUENCE [LARGE SCALE GENOMIC DNA]</scope>
    <source>
        <strain evidence="7 8">KACC 16626</strain>
    </source>
</reference>
<dbReference type="AlphaFoldDB" id="A0A318TX42"/>